<reference evidence="7 8" key="1">
    <citation type="submission" date="2024-04" db="EMBL/GenBank/DDBJ databases">
        <title>Defined microbial consortia suppress multidrug-resistant proinflammatory Enterobacteriaceae via ecological control.</title>
        <authorList>
            <person name="Furuichi M."/>
            <person name="Kawaguchi T."/>
            <person name="Pust M."/>
            <person name="Yasuma K."/>
            <person name="Plichta D."/>
            <person name="Hasegawa N."/>
            <person name="Ohya T."/>
            <person name="Bhattarai S."/>
            <person name="Sasajima S."/>
            <person name="Aoto Y."/>
            <person name="Tuganbaev T."/>
            <person name="Yaginuma M."/>
            <person name="Ueda M."/>
            <person name="Okahashi N."/>
            <person name="Amafuji K."/>
            <person name="Kiridooshi Y."/>
            <person name="Sugita K."/>
            <person name="Strazar M."/>
            <person name="Skelly A."/>
            <person name="Suda W."/>
            <person name="Hattori M."/>
            <person name="Nakamoto N."/>
            <person name="Caballero S."/>
            <person name="Norman J."/>
            <person name="Olle B."/>
            <person name="Tanoue T."/>
            <person name="Arita M."/>
            <person name="Bucci V."/>
            <person name="Atarashi K."/>
            <person name="Xavier R."/>
            <person name="Honda K."/>
        </authorList>
    </citation>
    <scope>NUCLEOTIDE SEQUENCE [LARGE SCALE GENOMIC DNA]</scope>
    <source>
        <strain evidence="8">k34-0107-D12</strain>
    </source>
</reference>
<dbReference type="InterPro" id="IPR041895">
    <property type="entry name" value="ArdA_dom1"/>
</dbReference>
<evidence type="ECO:0000313" key="7">
    <source>
        <dbReference type="EMBL" id="GAA6500231.1"/>
    </source>
</evidence>
<feature type="domain" description="Large polyvalent-protein-associated" evidence="6">
    <location>
        <begin position="2"/>
        <end position="100"/>
    </location>
</feature>
<comment type="caution">
    <text evidence="7">The sequence shown here is derived from an EMBL/GenBank/DDBJ whole genome shotgun (WGS) entry which is preliminary data.</text>
</comment>
<keyword evidence="8" id="KW-1185">Reference proteome</keyword>
<dbReference type="InterPro" id="IPR040512">
    <property type="entry name" value="LPD15"/>
</dbReference>
<feature type="compositionally biased region" description="Basic and acidic residues" evidence="1">
    <location>
        <begin position="1326"/>
        <end position="1338"/>
    </location>
</feature>
<feature type="domain" description="N-terminal" evidence="3">
    <location>
        <begin position="410"/>
        <end position="529"/>
    </location>
</feature>
<dbReference type="InterPro" id="IPR025923">
    <property type="entry name" value="YodL-like_dom"/>
</dbReference>
<accession>A0ABQ0BUL1</accession>
<dbReference type="Gene3D" id="1.10.10.1190">
    <property type="entry name" value="Antirestriction protein ArdA, domain 3"/>
    <property type="match status" value="1"/>
</dbReference>
<feature type="compositionally biased region" description="Low complexity" evidence="1">
    <location>
        <begin position="702"/>
        <end position="731"/>
    </location>
</feature>
<dbReference type="Pfam" id="PF08401">
    <property type="entry name" value="ArdcN"/>
    <property type="match status" value="1"/>
</dbReference>
<feature type="region of interest" description="Disordered" evidence="1">
    <location>
        <begin position="695"/>
        <end position="745"/>
    </location>
</feature>
<dbReference type="Proteomes" id="UP001600941">
    <property type="component" value="Unassembled WGS sequence"/>
</dbReference>
<evidence type="ECO:0000259" key="3">
    <source>
        <dbReference type="Pfam" id="PF08401"/>
    </source>
</evidence>
<dbReference type="EMBL" id="BAABZQ010000001">
    <property type="protein sequence ID" value="GAA6500231.1"/>
    <property type="molecule type" value="Genomic_DNA"/>
</dbReference>
<dbReference type="Pfam" id="PF06114">
    <property type="entry name" value="Peptidase_M78"/>
    <property type="match status" value="1"/>
</dbReference>
<dbReference type="InterPro" id="IPR009899">
    <property type="entry name" value="ArdA"/>
</dbReference>
<evidence type="ECO:0000256" key="1">
    <source>
        <dbReference type="SAM" id="MobiDB-lite"/>
    </source>
</evidence>
<feature type="domain" description="DUF4316" evidence="5">
    <location>
        <begin position="1275"/>
        <end position="1320"/>
    </location>
</feature>
<feature type="domain" description="IrrE N-terminal-like" evidence="2">
    <location>
        <begin position="580"/>
        <end position="640"/>
    </location>
</feature>
<proteinExistence type="predicted"/>
<sequence>MASLRDTVKDYQEELRDGIAWVAFWKTGRSWNAEDFHLELGDYLYPEDRSRMEEIKQADPAAVVVNGYYSGYLGEDRNLDELTAGVRRHYENGYSNIGEFIEAHDDRLPPELIEEARAAAHAAGLPFSEKTYRDCEEPDPYIFDGNMSVEDYALMHRMIEKERSERMEQPILSGYLSNLGKYTEGRPAGEWVSFPTTAEHLKEVFDRIGIDGKHYRELHITEYQSSIAGLARKLTELESLDELNYLSELLKMQFDDDREKFVAAMAYGDHTRDLQDIINLAQNLDCYWLYPSVQSEEDYGHYLIEELDELELPEEAKKYFMYEEYGRDAAINDGGRFTEQGYIYNNRNTFTEWYDGRDVPEEYRVTPQPPVQEKEQADLDASAAIQTAATEQPPVLPIILSSEKPADKMKEITDRLEQGILGLYESDRYADYLRTMSKFHDYSLNNTILIAMQGGNLVKGYKQWEKEFDRHVKPGEKAIKILAPSPFTVKKQVEKIDPDTQKPIFDKDGKPVTEEKEIKIPAFRVVSVFDISQTEGKELPALTYELTGNVEQYKDFFAALEKTSPFAMGFEALSGGVKGRCNYEEKRIFINEGMDELQNIKTAIHEIAHATLHNTALAMPERPDRRTREVQAESVAYAVCQHYGLDTSDYSFGYIAGWSSGKELAELKGSLETIRSTAASLVDTIDGHFAEIQKAQDKEQTTEQAQPAQEAAKQPEAEAAAPELPEETAPVQEKEAQPEQAAPAPYYTINEAAAKRAKDMNSFSDYKQGSATAEYRHYVDEAVQLAERQKQRVDPMYHEKIDSLLDTYARKLAANMNKGYEIDARVPSILIAGGSNFPTRKKEKQNAARDSNYREWQDIQGLLDKIRSTGMGGISADDPQAVQKLEKKLESLEKSQETMKAVNAYYRKHKTLDGCPHLPPEELEKLKADMASSWHLEDKPFATWALSNNSAEIRRVKDRIKSLSQHKEIGFVGWEFDGGKVEANTEANRLQIFFEDKPDEATREALKSNGFRWSPKAGAWQRQLTSNAYYAADYVKAIAPLTGEKPTELQRAHIRQQKVAAQKKPEIPMPDPTLSIKDMQDYGYSWDGMLPLRQEAAEQLFHEDVSVYRIYEDGTEGLVTDLEDLQTHAEKGGLFGMEKETWEALREYNSMKQELRESEPSKEALLLYGKEDAFGIYQIRDGKETWDLRFEPYDRLRAAGNTVHRGNYTLVYTAPLTPGTSLEDIYTRFNIDHPKDFKGHSLSVSDVVVLHQNGQDTAHYVDSFGYKDVPEFLQPENHLKTAEQTTEQNYNMIDGQINNTPTAAELEEKAKAGGQISLAEYAEALKAEKKQAEPEKKSSIRAQLKAAKEQTPKKQARQKTQDLERS</sequence>
<dbReference type="InterPro" id="IPR025465">
    <property type="entry name" value="DUF4316"/>
</dbReference>
<feature type="region of interest" description="Disordered" evidence="1">
    <location>
        <begin position="1326"/>
        <end position="1366"/>
    </location>
</feature>
<dbReference type="RefSeq" id="WP_390424100.1">
    <property type="nucleotide sequence ID" value="NZ_BAABZQ010000001.1"/>
</dbReference>
<evidence type="ECO:0000259" key="4">
    <source>
        <dbReference type="Pfam" id="PF14191"/>
    </source>
</evidence>
<dbReference type="Pfam" id="PF14191">
    <property type="entry name" value="YodL"/>
    <property type="match status" value="1"/>
</dbReference>
<gene>
    <name evidence="7" type="ORF">K340107D12_30470</name>
</gene>
<name>A0ABQ0BUL1_9FIRM</name>
<organism evidence="7 8">
    <name type="scientific">Blautia parvula</name>
    <dbReference type="NCBI Taxonomy" id="2877527"/>
    <lineage>
        <taxon>Bacteria</taxon>
        <taxon>Bacillati</taxon>
        <taxon>Bacillota</taxon>
        <taxon>Clostridia</taxon>
        <taxon>Lachnospirales</taxon>
        <taxon>Lachnospiraceae</taxon>
        <taxon>Blautia</taxon>
    </lineage>
</organism>
<evidence type="ECO:0000259" key="6">
    <source>
        <dbReference type="Pfam" id="PF18828"/>
    </source>
</evidence>
<dbReference type="Pfam" id="PF07275">
    <property type="entry name" value="ArdA"/>
    <property type="match status" value="1"/>
</dbReference>
<evidence type="ECO:0000313" key="8">
    <source>
        <dbReference type="Proteomes" id="UP001600941"/>
    </source>
</evidence>
<protein>
    <submittedName>
        <fullName evidence="7">YodL domain-containing protein</fullName>
    </submittedName>
</protein>
<dbReference type="InterPro" id="IPR013610">
    <property type="entry name" value="ArdC_N"/>
</dbReference>
<evidence type="ECO:0000259" key="2">
    <source>
        <dbReference type="Pfam" id="PF06114"/>
    </source>
</evidence>
<dbReference type="Gene3D" id="3.10.20.480">
    <property type="entry name" value="Antirestriction protein ArdA, domain 1"/>
    <property type="match status" value="1"/>
</dbReference>
<dbReference type="Pfam" id="PF18828">
    <property type="entry name" value="LPD15"/>
    <property type="match status" value="1"/>
</dbReference>
<dbReference type="InterPro" id="IPR041893">
    <property type="entry name" value="ArdA_dom3"/>
</dbReference>
<dbReference type="InterPro" id="IPR010359">
    <property type="entry name" value="IrrE_HExxH"/>
</dbReference>
<dbReference type="Pfam" id="PF14195">
    <property type="entry name" value="DUF4316"/>
    <property type="match status" value="1"/>
</dbReference>
<evidence type="ECO:0000259" key="5">
    <source>
        <dbReference type="Pfam" id="PF14195"/>
    </source>
</evidence>
<feature type="domain" description="YodL-like" evidence="4">
    <location>
        <begin position="1174"/>
        <end position="1272"/>
    </location>
</feature>